<feature type="transmembrane region" description="Helical" evidence="5">
    <location>
        <begin position="199"/>
        <end position="219"/>
    </location>
</feature>
<dbReference type="PANTHER" id="PTHR10846:SF8">
    <property type="entry name" value="INNER MEMBRANE PROTEIN YRBG"/>
    <property type="match status" value="1"/>
</dbReference>
<feature type="transmembrane region" description="Helical" evidence="5">
    <location>
        <begin position="129"/>
        <end position="147"/>
    </location>
</feature>
<dbReference type="InterPro" id="IPR044880">
    <property type="entry name" value="NCX_ion-bd_dom_sf"/>
</dbReference>
<evidence type="ECO:0000256" key="1">
    <source>
        <dbReference type="ARBA" id="ARBA00004141"/>
    </source>
</evidence>
<name>A0ABS2GJX9_9FIRM</name>
<reference evidence="7 8" key="1">
    <citation type="journal article" date="2021" name="Sci. Rep.">
        <title>The distribution of antibiotic resistance genes in chicken gut microbiota commensals.</title>
        <authorList>
            <person name="Juricova H."/>
            <person name="Matiasovicova J."/>
            <person name="Kubasova T."/>
            <person name="Cejkova D."/>
            <person name="Rychlik I."/>
        </authorList>
    </citation>
    <scope>NUCLEOTIDE SEQUENCE [LARGE SCALE GENOMIC DNA]</scope>
    <source>
        <strain evidence="7 8">An564</strain>
    </source>
</reference>
<keyword evidence="2 5" id="KW-0812">Transmembrane</keyword>
<sequence>MIIIGYLILAVIVMGFSIQLSNYVDIIDKRTSISGAFIGGVILAAITSLPELFTSISATALLGQPELVIGNILGSDIFNTAVLSSLFLAFPKRFRRARIGASHNLSLVLVAAIYLYLIVVLGLGLEFTIFNVSIHSIVLLAVYLYGVRTMSADDGVSNSDDGASSQLSMKQIIFRFVLCSVGLVAASIALTYATDAIASRYQIGTTLAGALLLGVATSLPELTSSINLAKLGNFNAMTGNILGSNLFNFAILTVADLTYAGGSLYVTTSQTWLLLIFGLASAIFIAMPILYKSKGRRKYPRLRKTIYFIPPALVLASYFAFLALSV</sequence>
<keyword evidence="4 5" id="KW-0472">Membrane</keyword>
<feature type="transmembrane region" description="Helical" evidence="5">
    <location>
        <begin position="6"/>
        <end position="24"/>
    </location>
</feature>
<accession>A0ABS2GJX9</accession>
<comment type="caution">
    <text evidence="7">The sequence shown here is derived from an EMBL/GenBank/DDBJ whole genome shotgun (WGS) entry which is preliminary data.</text>
</comment>
<evidence type="ECO:0000259" key="6">
    <source>
        <dbReference type="Pfam" id="PF01699"/>
    </source>
</evidence>
<feature type="transmembrane region" description="Helical" evidence="5">
    <location>
        <begin position="68"/>
        <end position="90"/>
    </location>
</feature>
<dbReference type="Proteomes" id="UP000724149">
    <property type="component" value="Unassembled WGS sequence"/>
</dbReference>
<dbReference type="InterPro" id="IPR004481">
    <property type="entry name" value="K/Na/Ca-exchanger"/>
</dbReference>
<organism evidence="7 8">
    <name type="scientific">Hydrogenoanaerobacterium saccharovorans</name>
    <dbReference type="NCBI Taxonomy" id="474960"/>
    <lineage>
        <taxon>Bacteria</taxon>
        <taxon>Bacillati</taxon>
        <taxon>Bacillota</taxon>
        <taxon>Clostridia</taxon>
        <taxon>Eubacteriales</taxon>
        <taxon>Oscillospiraceae</taxon>
        <taxon>Hydrogenoanaerobacterium</taxon>
    </lineage>
</organism>
<feature type="transmembrane region" description="Helical" evidence="5">
    <location>
        <begin position="272"/>
        <end position="293"/>
    </location>
</feature>
<evidence type="ECO:0000256" key="2">
    <source>
        <dbReference type="ARBA" id="ARBA00022692"/>
    </source>
</evidence>
<feature type="transmembrane region" description="Helical" evidence="5">
    <location>
        <begin position="36"/>
        <end position="62"/>
    </location>
</feature>
<protein>
    <submittedName>
        <fullName evidence="7">Cation transporter</fullName>
    </submittedName>
</protein>
<dbReference type="InterPro" id="IPR004837">
    <property type="entry name" value="NaCa_Exmemb"/>
</dbReference>
<feature type="transmembrane region" description="Helical" evidence="5">
    <location>
        <begin position="240"/>
        <end position="260"/>
    </location>
</feature>
<evidence type="ECO:0000313" key="7">
    <source>
        <dbReference type="EMBL" id="MBM6922098.1"/>
    </source>
</evidence>
<feature type="domain" description="Sodium/calcium exchanger membrane region" evidence="6">
    <location>
        <begin position="4"/>
        <end position="144"/>
    </location>
</feature>
<proteinExistence type="predicted"/>
<feature type="transmembrane region" description="Helical" evidence="5">
    <location>
        <begin position="305"/>
        <end position="324"/>
    </location>
</feature>
<dbReference type="EMBL" id="JACSNR010000001">
    <property type="protein sequence ID" value="MBM6922098.1"/>
    <property type="molecule type" value="Genomic_DNA"/>
</dbReference>
<dbReference type="Gene3D" id="1.20.1420.30">
    <property type="entry name" value="NCX, central ion-binding region"/>
    <property type="match status" value="1"/>
</dbReference>
<keyword evidence="3 5" id="KW-1133">Transmembrane helix</keyword>
<keyword evidence="8" id="KW-1185">Reference proteome</keyword>
<comment type="subcellular location">
    <subcellularLocation>
        <location evidence="1">Membrane</location>
        <topology evidence="1">Multi-pass membrane protein</topology>
    </subcellularLocation>
</comment>
<evidence type="ECO:0000256" key="5">
    <source>
        <dbReference type="SAM" id="Phobius"/>
    </source>
</evidence>
<evidence type="ECO:0000256" key="3">
    <source>
        <dbReference type="ARBA" id="ARBA00022989"/>
    </source>
</evidence>
<dbReference type="Pfam" id="PF01699">
    <property type="entry name" value="Na_Ca_ex"/>
    <property type="match status" value="2"/>
</dbReference>
<dbReference type="RefSeq" id="WP_204719149.1">
    <property type="nucleotide sequence ID" value="NZ_JACSNR010000001.1"/>
</dbReference>
<feature type="domain" description="Sodium/calcium exchanger membrane region" evidence="6">
    <location>
        <begin position="174"/>
        <end position="325"/>
    </location>
</feature>
<feature type="transmembrane region" description="Helical" evidence="5">
    <location>
        <begin position="102"/>
        <end position="123"/>
    </location>
</feature>
<evidence type="ECO:0000256" key="4">
    <source>
        <dbReference type="ARBA" id="ARBA00023136"/>
    </source>
</evidence>
<dbReference type="PANTHER" id="PTHR10846">
    <property type="entry name" value="SODIUM/POTASSIUM/CALCIUM EXCHANGER"/>
    <property type="match status" value="1"/>
</dbReference>
<gene>
    <name evidence="7" type="ORF">H9X81_00100</name>
</gene>
<evidence type="ECO:0000313" key="8">
    <source>
        <dbReference type="Proteomes" id="UP000724149"/>
    </source>
</evidence>
<feature type="transmembrane region" description="Helical" evidence="5">
    <location>
        <begin position="172"/>
        <end position="193"/>
    </location>
</feature>